<organism evidence="1 2">
    <name type="scientific">Brassica napus</name>
    <name type="common">Rape</name>
    <dbReference type="NCBI Taxonomy" id="3708"/>
    <lineage>
        <taxon>Eukaryota</taxon>
        <taxon>Viridiplantae</taxon>
        <taxon>Streptophyta</taxon>
        <taxon>Embryophyta</taxon>
        <taxon>Tracheophyta</taxon>
        <taxon>Spermatophyta</taxon>
        <taxon>Magnoliopsida</taxon>
        <taxon>eudicotyledons</taxon>
        <taxon>Gunneridae</taxon>
        <taxon>Pentapetalae</taxon>
        <taxon>rosids</taxon>
        <taxon>malvids</taxon>
        <taxon>Brassicales</taxon>
        <taxon>Brassicaceae</taxon>
        <taxon>Brassiceae</taxon>
        <taxon>Brassica</taxon>
    </lineage>
</organism>
<evidence type="ECO:0000313" key="2">
    <source>
        <dbReference type="Proteomes" id="UP000028999"/>
    </source>
</evidence>
<dbReference type="EMBL" id="LK032628">
    <property type="protein sequence ID" value="CDY45570.1"/>
    <property type="molecule type" value="Genomic_DNA"/>
</dbReference>
<dbReference type="Proteomes" id="UP000028999">
    <property type="component" value="Unassembled WGS sequence"/>
</dbReference>
<accession>A0A078I452</accession>
<name>A0A078I452_BRANA</name>
<dbReference type="AlphaFoldDB" id="A0A078I452"/>
<sequence length="16" mass="1785">MKSIVLLNIVSLVDKL</sequence>
<dbReference type="PaxDb" id="3708-A0A078I452"/>
<reference evidence="1 2" key="1">
    <citation type="journal article" date="2014" name="Science">
        <title>Plant genetics. Early allopolyploid evolution in the post-Neolithic Brassica napus oilseed genome.</title>
        <authorList>
            <person name="Chalhoub B."/>
            <person name="Denoeud F."/>
            <person name="Liu S."/>
            <person name="Parkin I.A."/>
            <person name="Tang H."/>
            <person name="Wang X."/>
            <person name="Chiquet J."/>
            <person name="Belcram H."/>
            <person name="Tong C."/>
            <person name="Samans B."/>
            <person name="Correa M."/>
            <person name="Da Silva C."/>
            <person name="Just J."/>
            <person name="Falentin C."/>
            <person name="Koh C.S."/>
            <person name="Le Clainche I."/>
            <person name="Bernard M."/>
            <person name="Bento P."/>
            <person name="Noel B."/>
            <person name="Labadie K."/>
            <person name="Alberti A."/>
            <person name="Charles M."/>
            <person name="Arnaud D."/>
            <person name="Guo H."/>
            <person name="Daviaud C."/>
            <person name="Alamery S."/>
            <person name="Jabbari K."/>
            <person name="Zhao M."/>
            <person name="Edger P.P."/>
            <person name="Chelaifa H."/>
            <person name="Tack D."/>
            <person name="Lassalle G."/>
            <person name="Mestiri I."/>
            <person name="Schnel N."/>
            <person name="Le Paslier M.C."/>
            <person name="Fan G."/>
            <person name="Renault V."/>
            <person name="Bayer P.E."/>
            <person name="Golicz A.A."/>
            <person name="Manoli S."/>
            <person name="Lee T.H."/>
            <person name="Thi V.H."/>
            <person name="Chalabi S."/>
            <person name="Hu Q."/>
            <person name="Fan C."/>
            <person name="Tollenaere R."/>
            <person name="Lu Y."/>
            <person name="Battail C."/>
            <person name="Shen J."/>
            <person name="Sidebottom C.H."/>
            <person name="Wang X."/>
            <person name="Canaguier A."/>
            <person name="Chauveau A."/>
            <person name="Berard A."/>
            <person name="Deniot G."/>
            <person name="Guan M."/>
            <person name="Liu Z."/>
            <person name="Sun F."/>
            <person name="Lim Y.P."/>
            <person name="Lyons E."/>
            <person name="Town C.D."/>
            <person name="Bancroft I."/>
            <person name="Wang X."/>
            <person name="Meng J."/>
            <person name="Ma J."/>
            <person name="Pires J.C."/>
            <person name="King G.J."/>
            <person name="Brunel D."/>
            <person name="Delourme R."/>
            <person name="Renard M."/>
            <person name="Aury J.M."/>
            <person name="Adams K.L."/>
            <person name="Batley J."/>
            <person name="Snowdon R.J."/>
            <person name="Tost J."/>
            <person name="Edwards D."/>
            <person name="Zhou Y."/>
            <person name="Hua W."/>
            <person name="Sharpe A.G."/>
            <person name="Paterson A.H."/>
            <person name="Guan C."/>
            <person name="Wincker P."/>
        </authorList>
    </citation>
    <scope>NUCLEOTIDE SEQUENCE [LARGE SCALE GENOMIC DNA]</scope>
    <source>
        <strain evidence="2">cv. Darmor-bzh</strain>
    </source>
</reference>
<protein>
    <submittedName>
        <fullName evidence="1">BnaC09g21400D protein</fullName>
    </submittedName>
</protein>
<proteinExistence type="predicted"/>
<evidence type="ECO:0000313" key="1">
    <source>
        <dbReference type="EMBL" id="CDY45570.1"/>
    </source>
</evidence>
<keyword evidence="2" id="KW-1185">Reference proteome</keyword>
<gene>
    <name evidence="1" type="primary">BnaC09g21400D</name>
    <name evidence="1" type="ORF">GSBRNA2T00082289001</name>
</gene>